<dbReference type="PANTHER" id="PTHR15492:SF1">
    <property type="entry name" value="CYCLIN-D1-BINDING PROTEIN 1"/>
    <property type="match status" value="1"/>
</dbReference>
<gene>
    <name evidence="3" type="ORF">CANTADRAFT_47373</name>
</gene>
<sequence length="345" mass="38527">MSKTREDVQKLLESYSEALQYWLDGLADPKNASKIKSAKVKAPLDELKKLAKLIRAHTTKVGIIFKPQNLAKDVGPAYTTVLKLSETTVLVISVVVQLQPGETSHLFYNEVLQQIKQLLAANLGFVGELQAVLDDVDELAKEDGSKSDEINGRLLAVGKIWATCDSLYGLVENGKLGLLTDKIKDNIGLIDDGFEEFEEWCENPQEMDDDPFGLDSEDEDEDGLDGANPPTESDDESKEELIKYAKTWLKKIELVKLLMASFKKSLPQATTGEQIDAIYGHQQDIVKLIDKLIVDLMLNGSIDEELEGITKQITQESTRLAKLAQAIHVNNSKKSKWYDTWITKF</sequence>
<keyword evidence="4" id="KW-1185">Reference proteome</keyword>
<evidence type="ECO:0000256" key="1">
    <source>
        <dbReference type="SAM" id="MobiDB-lite"/>
    </source>
</evidence>
<dbReference type="EMBL" id="KV453910">
    <property type="protein sequence ID" value="ODV81093.1"/>
    <property type="molecule type" value="Genomic_DNA"/>
</dbReference>
<dbReference type="InterPro" id="IPR049317">
    <property type="entry name" value="GCIP-like_N"/>
</dbReference>
<dbReference type="Pfam" id="PF13324">
    <property type="entry name" value="GCIP_N"/>
    <property type="match status" value="1"/>
</dbReference>
<dbReference type="Proteomes" id="UP000094285">
    <property type="component" value="Unassembled WGS sequence"/>
</dbReference>
<dbReference type="Gene3D" id="1.20.1410.10">
    <property type="entry name" value="I/LWEQ domain"/>
    <property type="match status" value="1"/>
</dbReference>
<feature type="compositionally biased region" description="Acidic residues" evidence="1">
    <location>
        <begin position="205"/>
        <end position="224"/>
    </location>
</feature>
<dbReference type="OrthoDB" id="4088536at2759"/>
<reference evidence="4" key="1">
    <citation type="submission" date="2016-05" db="EMBL/GenBank/DDBJ databases">
        <title>Comparative genomics of biotechnologically important yeasts.</title>
        <authorList>
            <consortium name="DOE Joint Genome Institute"/>
            <person name="Riley R."/>
            <person name="Haridas S."/>
            <person name="Wolfe K.H."/>
            <person name="Lopes M.R."/>
            <person name="Hittinger C.T."/>
            <person name="Goker M."/>
            <person name="Salamov A."/>
            <person name="Wisecaver J."/>
            <person name="Long T.M."/>
            <person name="Aerts A.L."/>
            <person name="Barry K."/>
            <person name="Choi C."/>
            <person name="Clum A."/>
            <person name="Coughlan A.Y."/>
            <person name="Deshpande S."/>
            <person name="Douglass A.P."/>
            <person name="Hanson S.J."/>
            <person name="Klenk H.-P."/>
            <person name="Labutti K."/>
            <person name="Lapidus A."/>
            <person name="Lindquist E."/>
            <person name="Lipzen A."/>
            <person name="Meier-Kolthoff J.P."/>
            <person name="Ohm R.A."/>
            <person name="Otillar R.P."/>
            <person name="Pangilinan J."/>
            <person name="Peng Y."/>
            <person name="Rokas A."/>
            <person name="Rosa C.A."/>
            <person name="Scheuner C."/>
            <person name="Sibirny A.A."/>
            <person name="Slot J.C."/>
            <person name="Stielow J.B."/>
            <person name="Sun H."/>
            <person name="Kurtzman C.P."/>
            <person name="Blackwell M."/>
            <person name="Grigoriev I.V."/>
            <person name="Jeffries T.W."/>
        </authorList>
    </citation>
    <scope>NUCLEOTIDE SEQUENCE [LARGE SCALE GENOMIC DNA]</scope>
    <source>
        <strain evidence="4">NRRL Y-17324</strain>
    </source>
</reference>
<dbReference type="STRING" id="984487.A0A1E4SNK2"/>
<dbReference type="RefSeq" id="XP_020066215.1">
    <property type="nucleotide sequence ID" value="XM_020209454.1"/>
</dbReference>
<dbReference type="AlphaFoldDB" id="A0A1E4SNK2"/>
<evidence type="ECO:0000259" key="2">
    <source>
        <dbReference type="Pfam" id="PF13324"/>
    </source>
</evidence>
<dbReference type="GeneID" id="30983590"/>
<dbReference type="PANTHER" id="PTHR15492">
    <property type="entry name" value="CYCLIN D1-BINDING PROTEIN 1"/>
    <property type="match status" value="1"/>
</dbReference>
<accession>A0A1E4SNK2</accession>
<name>A0A1E4SNK2_9ASCO</name>
<feature type="domain" description="Cyclin-D1-binding protein 1-like N-terminal" evidence="2">
    <location>
        <begin position="46"/>
        <end position="202"/>
    </location>
</feature>
<dbReference type="InterPro" id="IPR026907">
    <property type="entry name" value="GCIP-like"/>
</dbReference>
<protein>
    <recommendedName>
        <fullName evidence="2">Cyclin-D1-binding protein 1-like N-terminal domain-containing protein</fullName>
    </recommendedName>
</protein>
<evidence type="ECO:0000313" key="3">
    <source>
        <dbReference type="EMBL" id="ODV81093.1"/>
    </source>
</evidence>
<feature type="region of interest" description="Disordered" evidence="1">
    <location>
        <begin position="205"/>
        <end position="238"/>
    </location>
</feature>
<evidence type="ECO:0000313" key="4">
    <source>
        <dbReference type="Proteomes" id="UP000094285"/>
    </source>
</evidence>
<proteinExistence type="predicted"/>
<dbReference type="GO" id="GO:0005634">
    <property type="term" value="C:nucleus"/>
    <property type="evidence" value="ECO:0007669"/>
    <property type="project" value="TreeGrafter"/>
</dbReference>
<organism evidence="3 4">
    <name type="scientific">Suhomyces tanzawaensis NRRL Y-17324</name>
    <dbReference type="NCBI Taxonomy" id="984487"/>
    <lineage>
        <taxon>Eukaryota</taxon>
        <taxon>Fungi</taxon>
        <taxon>Dikarya</taxon>
        <taxon>Ascomycota</taxon>
        <taxon>Saccharomycotina</taxon>
        <taxon>Pichiomycetes</taxon>
        <taxon>Debaryomycetaceae</taxon>
        <taxon>Suhomyces</taxon>
    </lineage>
</organism>